<evidence type="ECO:0000313" key="1">
    <source>
        <dbReference type="EMBL" id="JAH70567.1"/>
    </source>
</evidence>
<accession>A0A0E9UXM9</accession>
<sequence length="47" mass="5433">MILFLRLFLNETNGEMYDSQHCSRDLARIFANIIEVISKATLVPFTT</sequence>
<reference evidence="1" key="1">
    <citation type="submission" date="2014-11" db="EMBL/GenBank/DDBJ databases">
        <authorList>
            <person name="Amaro Gonzalez C."/>
        </authorList>
    </citation>
    <scope>NUCLEOTIDE SEQUENCE</scope>
</reference>
<name>A0A0E9UXM9_ANGAN</name>
<proteinExistence type="predicted"/>
<reference evidence="1" key="2">
    <citation type="journal article" date="2015" name="Fish Shellfish Immunol.">
        <title>Early steps in the European eel (Anguilla anguilla)-Vibrio vulnificus interaction in the gills: Role of the RtxA13 toxin.</title>
        <authorList>
            <person name="Callol A."/>
            <person name="Pajuelo D."/>
            <person name="Ebbesson L."/>
            <person name="Teles M."/>
            <person name="MacKenzie S."/>
            <person name="Amaro C."/>
        </authorList>
    </citation>
    <scope>NUCLEOTIDE SEQUENCE</scope>
</reference>
<dbReference type="EMBL" id="GBXM01038010">
    <property type="protein sequence ID" value="JAH70567.1"/>
    <property type="molecule type" value="Transcribed_RNA"/>
</dbReference>
<dbReference type="AlphaFoldDB" id="A0A0E9UXM9"/>
<organism evidence="1">
    <name type="scientific">Anguilla anguilla</name>
    <name type="common">European freshwater eel</name>
    <name type="synonym">Muraena anguilla</name>
    <dbReference type="NCBI Taxonomy" id="7936"/>
    <lineage>
        <taxon>Eukaryota</taxon>
        <taxon>Metazoa</taxon>
        <taxon>Chordata</taxon>
        <taxon>Craniata</taxon>
        <taxon>Vertebrata</taxon>
        <taxon>Euteleostomi</taxon>
        <taxon>Actinopterygii</taxon>
        <taxon>Neopterygii</taxon>
        <taxon>Teleostei</taxon>
        <taxon>Anguilliformes</taxon>
        <taxon>Anguillidae</taxon>
        <taxon>Anguilla</taxon>
    </lineage>
</organism>
<protein>
    <submittedName>
        <fullName evidence="1">Uncharacterized protein</fullName>
    </submittedName>
</protein>